<protein>
    <recommendedName>
        <fullName evidence="4">Glycosyltransferase RgtA/B/C/D-like domain-containing protein</fullName>
    </recommendedName>
</protein>
<sequence length="497" mass="57096">MNPIGQSTHLTLKLFLGLMALISLISFWIYGPYFSPDTTNYFLYAQDMQGQKNLYGSAYSPVYPFLICLSSYFGIGQINWAAGLALIIYGVNILFTIKTAHLLQNKPSSPSQQYLVFIALIFLHAWWSFRMCTWAHADSLFYACLMAWFYHGIKWIKSHLKAPLVVFSLLSAALIWTKLNGIILIPFLGILWVRNYKNGWAWPFISSLIAYLAYQYSYPGNVFSSPFVQENLFSIWSAKLAFTQISEVFKISLGFLFSDFLTTKIPDFIAFPGGILLFGGLIWAIFNAFPRKGIPFFLLFFSSLYLLGLLAFQHLIGFEEINYRTLFPFIWPVFWAFMIWLGKREKHLINGAIIIGFFLFSHTMAGHVLYFNKTHHNSLFEAKSIQESELIAEIKKVQAQFSAPPHLYSDHPEMLSFLLENAPVSHPFPKTYFEAGKTRPLSSSKQKKAGQLFKEQMNNGKALLVLFKPNQKISEEIHMDNFTVRIYPKGNLIFKKK</sequence>
<keyword evidence="1" id="KW-1133">Transmembrane helix</keyword>
<organism evidence="2 3">
    <name type="scientific">Echinicola jeungdonensis</name>
    <dbReference type="NCBI Taxonomy" id="709343"/>
    <lineage>
        <taxon>Bacteria</taxon>
        <taxon>Pseudomonadati</taxon>
        <taxon>Bacteroidota</taxon>
        <taxon>Cytophagia</taxon>
        <taxon>Cytophagales</taxon>
        <taxon>Cyclobacteriaceae</taxon>
        <taxon>Echinicola</taxon>
    </lineage>
</organism>
<evidence type="ECO:0000256" key="1">
    <source>
        <dbReference type="SAM" id="Phobius"/>
    </source>
</evidence>
<feature type="transmembrane region" description="Helical" evidence="1">
    <location>
        <begin position="268"/>
        <end position="289"/>
    </location>
</feature>
<proteinExistence type="predicted"/>
<feature type="transmembrane region" description="Helical" evidence="1">
    <location>
        <begin position="321"/>
        <end position="341"/>
    </location>
</feature>
<keyword evidence="3" id="KW-1185">Reference proteome</keyword>
<evidence type="ECO:0000313" key="2">
    <source>
        <dbReference type="EMBL" id="MFB9210591.1"/>
    </source>
</evidence>
<keyword evidence="1" id="KW-0812">Transmembrane</keyword>
<feature type="transmembrane region" description="Helical" evidence="1">
    <location>
        <begin position="296"/>
        <end position="315"/>
    </location>
</feature>
<dbReference type="Proteomes" id="UP001589654">
    <property type="component" value="Unassembled WGS sequence"/>
</dbReference>
<feature type="transmembrane region" description="Helical" evidence="1">
    <location>
        <begin position="165"/>
        <end position="193"/>
    </location>
</feature>
<feature type="transmembrane region" description="Helical" evidence="1">
    <location>
        <begin position="348"/>
        <end position="370"/>
    </location>
</feature>
<dbReference type="EMBL" id="JBHMEW010000008">
    <property type="protein sequence ID" value="MFB9210591.1"/>
    <property type="molecule type" value="Genomic_DNA"/>
</dbReference>
<feature type="transmembrane region" description="Helical" evidence="1">
    <location>
        <begin position="200"/>
        <end position="218"/>
    </location>
</feature>
<keyword evidence="1" id="KW-0472">Membrane</keyword>
<feature type="transmembrane region" description="Helical" evidence="1">
    <location>
        <begin position="12"/>
        <end position="34"/>
    </location>
</feature>
<reference evidence="2 3" key="1">
    <citation type="submission" date="2024-09" db="EMBL/GenBank/DDBJ databases">
        <authorList>
            <person name="Sun Q."/>
            <person name="Mori K."/>
        </authorList>
    </citation>
    <scope>NUCLEOTIDE SEQUENCE [LARGE SCALE GENOMIC DNA]</scope>
    <source>
        <strain evidence="2 3">CECT 7682</strain>
    </source>
</reference>
<feature type="transmembrane region" description="Helical" evidence="1">
    <location>
        <begin position="112"/>
        <end position="129"/>
    </location>
</feature>
<accession>A0ABV5J1A5</accession>
<feature type="transmembrane region" description="Helical" evidence="1">
    <location>
        <begin position="54"/>
        <end position="73"/>
    </location>
</feature>
<gene>
    <name evidence="2" type="ORF">ACFFUR_02140</name>
</gene>
<feature type="transmembrane region" description="Helical" evidence="1">
    <location>
        <begin position="80"/>
        <end position="100"/>
    </location>
</feature>
<dbReference type="RefSeq" id="WP_290246841.1">
    <property type="nucleotide sequence ID" value="NZ_JAUFQT010000001.1"/>
</dbReference>
<comment type="caution">
    <text evidence="2">The sequence shown here is derived from an EMBL/GenBank/DDBJ whole genome shotgun (WGS) entry which is preliminary data.</text>
</comment>
<feature type="transmembrane region" description="Helical" evidence="1">
    <location>
        <begin position="136"/>
        <end position="153"/>
    </location>
</feature>
<evidence type="ECO:0000313" key="3">
    <source>
        <dbReference type="Proteomes" id="UP001589654"/>
    </source>
</evidence>
<name>A0ABV5J1A5_9BACT</name>
<evidence type="ECO:0008006" key="4">
    <source>
        <dbReference type="Google" id="ProtNLM"/>
    </source>
</evidence>